<dbReference type="AlphaFoldDB" id="A0A7S2UCB9"/>
<accession>A0A7S2UCB9</accession>
<name>A0A7S2UCB9_9STRA</name>
<dbReference type="EMBL" id="HBHQ01010587">
    <property type="protein sequence ID" value="CAD9815305.1"/>
    <property type="molecule type" value="Transcribed_RNA"/>
</dbReference>
<evidence type="ECO:0000256" key="1">
    <source>
        <dbReference type="SAM" id="MobiDB-lite"/>
    </source>
</evidence>
<gene>
    <name evidence="2" type="ORF">ASEP1449_LOCUS7131</name>
</gene>
<feature type="region of interest" description="Disordered" evidence="1">
    <location>
        <begin position="1"/>
        <end position="39"/>
    </location>
</feature>
<feature type="compositionally biased region" description="Basic and acidic residues" evidence="1">
    <location>
        <begin position="1"/>
        <end position="13"/>
    </location>
</feature>
<proteinExistence type="predicted"/>
<organism evidence="2">
    <name type="scientific">Attheya septentrionalis</name>
    <dbReference type="NCBI Taxonomy" id="420275"/>
    <lineage>
        <taxon>Eukaryota</taxon>
        <taxon>Sar</taxon>
        <taxon>Stramenopiles</taxon>
        <taxon>Ochrophyta</taxon>
        <taxon>Bacillariophyta</taxon>
        <taxon>Coscinodiscophyceae</taxon>
        <taxon>Chaetocerotophycidae</taxon>
        <taxon>Chaetocerotales</taxon>
        <taxon>Attheyaceae</taxon>
        <taxon>Attheya</taxon>
    </lineage>
</organism>
<protein>
    <submittedName>
        <fullName evidence="2">Uncharacterized protein</fullName>
    </submittedName>
</protein>
<evidence type="ECO:0000313" key="2">
    <source>
        <dbReference type="EMBL" id="CAD9815305.1"/>
    </source>
</evidence>
<feature type="compositionally biased region" description="Low complexity" evidence="1">
    <location>
        <begin position="21"/>
        <end position="33"/>
    </location>
</feature>
<sequence>MPTRTPEKEKTPRYEMGQPKASSHTSSTSSDASILHDNPDYIPPNQQDILLTDVTSKKLHTVISGELEVLYLSPAEETQSSPLLGFVFGFNKRLLVNVVTRRRSRRVDGPKYPSFNVVFLCDTGSPSTFICAEAMTVLLGKQNQDAIPETLTVQLADFPFAVEANVSPFASHYSDVNVIGMDVLMQLETTIHGKSLSFTLAPDHEYKVE</sequence>
<reference evidence="2" key="1">
    <citation type="submission" date="2021-01" db="EMBL/GenBank/DDBJ databases">
        <authorList>
            <person name="Corre E."/>
            <person name="Pelletier E."/>
            <person name="Niang G."/>
            <person name="Scheremetjew M."/>
            <person name="Finn R."/>
            <person name="Kale V."/>
            <person name="Holt S."/>
            <person name="Cochrane G."/>
            <person name="Meng A."/>
            <person name="Brown T."/>
            <person name="Cohen L."/>
        </authorList>
    </citation>
    <scope>NUCLEOTIDE SEQUENCE</scope>
    <source>
        <strain evidence="2">CCMP2084</strain>
    </source>
</reference>